<dbReference type="EMBL" id="UINC01150004">
    <property type="protein sequence ID" value="SVD42821.1"/>
    <property type="molecule type" value="Genomic_DNA"/>
</dbReference>
<gene>
    <name evidence="1" type="ORF">METZ01_LOCUS395675</name>
</gene>
<dbReference type="Gene3D" id="3.40.50.10190">
    <property type="entry name" value="BRCT domain"/>
    <property type="match status" value="1"/>
</dbReference>
<proteinExistence type="predicted"/>
<evidence type="ECO:0000313" key="1">
    <source>
        <dbReference type="EMBL" id="SVD42821.1"/>
    </source>
</evidence>
<name>A0A382VAA2_9ZZZZ</name>
<accession>A0A382VAA2</accession>
<organism evidence="1">
    <name type="scientific">marine metagenome</name>
    <dbReference type="NCBI Taxonomy" id="408172"/>
    <lineage>
        <taxon>unclassified sequences</taxon>
        <taxon>metagenomes</taxon>
        <taxon>ecological metagenomes</taxon>
    </lineage>
</organism>
<dbReference type="AlphaFoldDB" id="A0A382VAA2"/>
<sequence>MKKLKALDSKGKGVVCISGKLKSYCTKATAKKVLEMKGYLVKSSLTKDVTILVNESGFNSAKTQAAHKKGLTIITNLKELI</sequence>
<reference evidence="1" key="1">
    <citation type="submission" date="2018-05" db="EMBL/GenBank/DDBJ databases">
        <authorList>
            <person name="Lanie J.A."/>
            <person name="Ng W.-L."/>
            <person name="Kazmierczak K.M."/>
            <person name="Andrzejewski T.M."/>
            <person name="Davidsen T.M."/>
            <person name="Wayne K.J."/>
            <person name="Tettelin H."/>
            <person name="Glass J.I."/>
            <person name="Rusch D."/>
            <person name="Podicherti R."/>
            <person name="Tsui H.-C.T."/>
            <person name="Winkler M.E."/>
        </authorList>
    </citation>
    <scope>NUCLEOTIDE SEQUENCE</scope>
</reference>
<evidence type="ECO:0008006" key="2">
    <source>
        <dbReference type="Google" id="ProtNLM"/>
    </source>
</evidence>
<protein>
    <recommendedName>
        <fullName evidence="2">BRCT domain-containing protein</fullName>
    </recommendedName>
</protein>
<dbReference type="InterPro" id="IPR036420">
    <property type="entry name" value="BRCT_dom_sf"/>
</dbReference>
<dbReference type="SUPFAM" id="SSF52113">
    <property type="entry name" value="BRCT domain"/>
    <property type="match status" value="1"/>
</dbReference>